<evidence type="ECO:0000313" key="1">
    <source>
        <dbReference type="EMBL" id="OAQ67899.1"/>
    </source>
</evidence>
<accession>A0A179FSA7</accession>
<comment type="caution">
    <text evidence="1">The sequence shown here is derived from an EMBL/GenBank/DDBJ whole genome shotgun (WGS) entry which is preliminary data.</text>
</comment>
<dbReference type="Proteomes" id="UP000078397">
    <property type="component" value="Unassembled WGS sequence"/>
</dbReference>
<keyword evidence="2" id="KW-1185">Reference proteome</keyword>
<proteinExistence type="predicted"/>
<dbReference type="GeneID" id="28847608"/>
<evidence type="ECO:0000313" key="2">
    <source>
        <dbReference type="Proteomes" id="UP000078397"/>
    </source>
</evidence>
<sequence>MDRDANRIFEDAAREMWMKCTERAGLIVGDSSGHRLSETITNPPVESLRRDLSLSVSKQVVFSCILMFQDNFGDCGYPSTLVWHLLATMVPLNPRNMEPMVCIETMAAPLPSTTL</sequence>
<dbReference type="KEGG" id="pchm:VFPPC_04229"/>
<organism evidence="1 2">
    <name type="scientific">Pochonia chlamydosporia 170</name>
    <dbReference type="NCBI Taxonomy" id="1380566"/>
    <lineage>
        <taxon>Eukaryota</taxon>
        <taxon>Fungi</taxon>
        <taxon>Dikarya</taxon>
        <taxon>Ascomycota</taxon>
        <taxon>Pezizomycotina</taxon>
        <taxon>Sordariomycetes</taxon>
        <taxon>Hypocreomycetidae</taxon>
        <taxon>Hypocreales</taxon>
        <taxon>Clavicipitaceae</taxon>
        <taxon>Pochonia</taxon>
    </lineage>
</organism>
<dbReference type="AlphaFoldDB" id="A0A179FSA7"/>
<name>A0A179FSA7_METCM</name>
<dbReference type="EMBL" id="LSBJ02000003">
    <property type="protein sequence ID" value="OAQ67899.1"/>
    <property type="molecule type" value="Genomic_DNA"/>
</dbReference>
<protein>
    <submittedName>
        <fullName evidence="1">Uncharacterized protein</fullName>
    </submittedName>
</protein>
<gene>
    <name evidence="1" type="ORF">VFPPC_04229</name>
</gene>
<dbReference type="RefSeq" id="XP_018144749.1">
    <property type="nucleotide sequence ID" value="XM_018283614.1"/>
</dbReference>
<reference evidence="1 2" key="1">
    <citation type="journal article" date="2016" name="PLoS Pathog.">
        <title>Biosynthesis of antibiotic leucinostatins in bio-control fungus Purpureocillium lilacinum and their inhibition on phytophthora revealed by genome mining.</title>
        <authorList>
            <person name="Wang G."/>
            <person name="Liu Z."/>
            <person name="Lin R."/>
            <person name="Li E."/>
            <person name="Mao Z."/>
            <person name="Ling J."/>
            <person name="Yang Y."/>
            <person name="Yin W.B."/>
            <person name="Xie B."/>
        </authorList>
    </citation>
    <scope>NUCLEOTIDE SEQUENCE [LARGE SCALE GENOMIC DNA]</scope>
    <source>
        <strain evidence="1">170</strain>
    </source>
</reference>